<dbReference type="OrthoDB" id="1045822at2759"/>
<reference evidence="2 3" key="1">
    <citation type="submission" date="2020-04" db="EMBL/GenBank/DDBJ databases">
        <title>Perkinsus olseni comparative genomics.</title>
        <authorList>
            <person name="Bogema D.R."/>
        </authorList>
    </citation>
    <scope>NUCLEOTIDE SEQUENCE [LARGE SCALE GENOMIC DNA]</scope>
    <source>
        <strain evidence="2">00978-12</strain>
    </source>
</reference>
<feature type="region of interest" description="Disordered" evidence="1">
    <location>
        <begin position="96"/>
        <end position="135"/>
    </location>
</feature>
<dbReference type="Proteomes" id="UP000541610">
    <property type="component" value="Unassembled WGS sequence"/>
</dbReference>
<comment type="caution">
    <text evidence="2">The sequence shown here is derived from an EMBL/GenBank/DDBJ whole genome shotgun (WGS) entry which is preliminary data.</text>
</comment>
<name>A0A7J6NKX0_PEROL</name>
<sequence>MSNNPGFRHTFNDLYEASDGKEYNWSNGLFSGWLENIPTCLGSVCCFPCSRGYLTTKAGGKFWPSCLMNTFGCGFGDCSHNIEMNELGVTTEMVKKDFRDRKSPATSSSSPSPAQGSAVAAPPQSAPVQKEMSGN</sequence>
<dbReference type="EMBL" id="JABANP010000319">
    <property type="protein sequence ID" value="KAF4684306.1"/>
    <property type="molecule type" value="Genomic_DNA"/>
</dbReference>
<feature type="compositionally biased region" description="Low complexity" evidence="1">
    <location>
        <begin position="104"/>
        <end position="129"/>
    </location>
</feature>
<evidence type="ECO:0000313" key="3">
    <source>
        <dbReference type="Proteomes" id="UP000541610"/>
    </source>
</evidence>
<evidence type="ECO:0000313" key="2">
    <source>
        <dbReference type="EMBL" id="KAF4684306.1"/>
    </source>
</evidence>
<organism evidence="2 3">
    <name type="scientific">Perkinsus olseni</name>
    <name type="common">Perkinsus atlanticus</name>
    <dbReference type="NCBI Taxonomy" id="32597"/>
    <lineage>
        <taxon>Eukaryota</taxon>
        <taxon>Sar</taxon>
        <taxon>Alveolata</taxon>
        <taxon>Perkinsozoa</taxon>
        <taxon>Perkinsea</taxon>
        <taxon>Perkinsida</taxon>
        <taxon>Perkinsidae</taxon>
        <taxon>Perkinsus</taxon>
    </lineage>
</organism>
<protein>
    <submittedName>
        <fullName evidence="2">Uncharacterized protein</fullName>
    </submittedName>
</protein>
<accession>A0A7J6NKX0</accession>
<gene>
    <name evidence="2" type="ORF">FOZ60_008008</name>
</gene>
<proteinExistence type="predicted"/>
<evidence type="ECO:0000256" key="1">
    <source>
        <dbReference type="SAM" id="MobiDB-lite"/>
    </source>
</evidence>
<dbReference type="AlphaFoldDB" id="A0A7J6NKX0"/>